<feature type="domain" description="Maintenance of Photosystem II under High light 2 C-terminal" evidence="1">
    <location>
        <begin position="110"/>
        <end position="206"/>
    </location>
</feature>
<protein>
    <recommendedName>
        <fullName evidence="1">Maintenance of Photosystem II under High light 2 C-terminal domain-containing protein</fullName>
    </recommendedName>
</protein>
<dbReference type="GO" id="GO:0010206">
    <property type="term" value="P:photosystem II repair"/>
    <property type="evidence" value="ECO:0007669"/>
    <property type="project" value="InterPro"/>
</dbReference>
<proteinExistence type="predicted"/>
<dbReference type="Pfam" id="PF20675">
    <property type="entry name" value="MPH2"/>
    <property type="match status" value="1"/>
</dbReference>
<evidence type="ECO:0000313" key="3">
    <source>
        <dbReference type="Proteomes" id="UP000002009"/>
    </source>
</evidence>
<dbReference type="eggNOG" id="ENOG502QTFN">
    <property type="taxonomic scope" value="Eukaryota"/>
</dbReference>
<accession>C1FE85</accession>
<dbReference type="STRING" id="296587.C1FE85"/>
<dbReference type="PANTHER" id="PTHR35742">
    <property type="entry name" value="THYLAKOID LUMENAL 16.5 KDA PROTEIN, CHLOROPLASTIC"/>
    <property type="match status" value="1"/>
</dbReference>
<name>C1FE85_MICCC</name>
<dbReference type="Proteomes" id="UP000002009">
    <property type="component" value="Chromosome 1"/>
</dbReference>
<dbReference type="EMBL" id="CP001574">
    <property type="protein sequence ID" value="ACO68517.1"/>
    <property type="molecule type" value="Genomic_DNA"/>
</dbReference>
<evidence type="ECO:0000313" key="2">
    <source>
        <dbReference type="EMBL" id="ACO68517.1"/>
    </source>
</evidence>
<gene>
    <name evidence="2" type="ORF">MICPUN_55352</name>
</gene>
<dbReference type="InterPro" id="IPR038862">
    <property type="entry name" value="MPH2"/>
</dbReference>
<reference evidence="2 3" key="1">
    <citation type="journal article" date="2009" name="Science">
        <title>Green evolution and dynamic adaptations revealed by genomes of the marine picoeukaryotes Micromonas.</title>
        <authorList>
            <person name="Worden A.Z."/>
            <person name="Lee J.H."/>
            <person name="Mock T."/>
            <person name="Rouze P."/>
            <person name="Simmons M.P."/>
            <person name="Aerts A.L."/>
            <person name="Allen A.E."/>
            <person name="Cuvelier M.L."/>
            <person name="Derelle E."/>
            <person name="Everett M.V."/>
            <person name="Foulon E."/>
            <person name="Grimwood J."/>
            <person name="Gundlach H."/>
            <person name="Henrissat B."/>
            <person name="Napoli C."/>
            <person name="McDonald S.M."/>
            <person name="Parker M.S."/>
            <person name="Rombauts S."/>
            <person name="Salamov A."/>
            <person name="Von Dassow P."/>
            <person name="Badger J.H."/>
            <person name="Coutinho P.M."/>
            <person name="Demir E."/>
            <person name="Dubchak I."/>
            <person name="Gentemann C."/>
            <person name="Eikrem W."/>
            <person name="Gready J.E."/>
            <person name="John U."/>
            <person name="Lanier W."/>
            <person name="Lindquist E.A."/>
            <person name="Lucas S."/>
            <person name="Mayer K.F."/>
            <person name="Moreau H."/>
            <person name="Not F."/>
            <person name="Otillar R."/>
            <person name="Panaud O."/>
            <person name="Pangilinan J."/>
            <person name="Paulsen I."/>
            <person name="Piegu B."/>
            <person name="Poliakov A."/>
            <person name="Robbens S."/>
            <person name="Schmutz J."/>
            <person name="Toulza E."/>
            <person name="Wyss T."/>
            <person name="Zelensky A."/>
            <person name="Zhou K."/>
            <person name="Armbrust E.V."/>
            <person name="Bhattacharya D."/>
            <person name="Goodenough U.W."/>
            <person name="Van de Peer Y."/>
            <person name="Grigoriev I.V."/>
        </authorList>
    </citation>
    <scope>NUCLEOTIDE SEQUENCE [LARGE SCALE GENOMIC DNA]</scope>
    <source>
        <strain evidence="3">RCC299 / NOUM17</strain>
    </source>
</reference>
<dbReference type="AlphaFoldDB" id="C1FE85"/>
<evidence type="ECO:0000259" key="1">
    <source>
        <dbReference type="Pfam" id="PF20675"/>
    </source>
</evidence>
<keyword evidence="3" id="KW-1185">Reference proteome</keyword>
<dbReference type="OMA" id="WVKKANI"/>
<dbReference type="PANTHER" id="PTHR35742:SF1">
    <property type="entry name" value="THYLAKOID LUMENAL 16.5 KDA PROTEIN, CHLOROPLASTIC"/>
    <property type="match status" value="1"/>
</dbReference>
<organism evidence="2 3">
    <name type="scientific">Micromonas commoda (strain RCC299 / NOUM17 / CCMP2709)</name>
    <name type="common">Picoplanktonic green alga</name>
    <dbReference type="NCBI Taxonomy" id="296587"/>
    <lineage>
        <taxon>Eukaryota</taxon>
        <taxon>Viridiplantae</taxon>
        <taxon>Chlorophyta</taxon>
        <taxon>Mamiellophyceae</taxon>
        <taxon>Mamiellales</taxon>
        <taxon>Mamiellaceae</taxon>
        <taxon>Micromonas</taxon>
    </lineage>
</organism>
<dbReference type="OrthoDB" id="1924976at2759"/>
<dbReference type="InterPro" id="IPR049072">
    <property type="entry name" value="MPH2_C"/>
</dbReference>
<dbReference type="GeneID" id="8250584"/>
<sequence length="206" mass="22422">MAQSLSSSACIVSNVNGDRIRDIRVRARTKRIVTPPTCPKRREAVFAGFFGLQLSIATSAQALIPANDDDDEELLAKAKAGRAERIQAERALERKYVAKNELKLDLDTARVQVAVYKLSKAGSLIESGYLALAAEELAHGSWEDELQAAAGNLGYQPQTFIKNVEELRRACIDGEVDKAKLAYITAARSLEDYALASNTAGNLKLL</sequence>
<dbReference type="RefSeq" id="XP_002507259.1">
    <property type="nucleotide sequence ID" value="XM_002507213.1"/>
</dbReference>
<dbReference type="InParanoid" id="C1FE85"/>
<dbReference type="KEGG" id="mis:MICPUN_55352"/>
<dbReference type="FunCoup" id="C1FE85">
    <property type="interactions" value="595"/>
</dbReference>